<dbReference type="Gene3D" id="3.30.420.10">
    <property type="entry name" value="Ribonuclease H-like superfamily/Ribonuclease H"/>
    <property type="match status" value="1"/>
</dbReference>
<feature type="domain" description="RNase H type-1" evidence="10">
    <location>
        <begin position="500"/>
        <end position="575"/>
    </location>
</feature>
<evidence type="ECO:0000259" key="9">
    <source>
        <dbReference type="Pfam" id="PF00078"/>
    </source>
</evidence>
<keyword evidence="1" id="KW-0645">Protease</keyword>
<feature type="domain" description="Reverse transcriptase RNase H-like" evidence="11">
    <location>
        <begin position="344"/>
        <end position="443"/>
    </location>
</feature>
<dbReference type="Gene3D" id="3.10.10.10">
    <property type="entry name" value="HIV Type 1 Reverse Transcriptase, subunit A, domain 1"/>
    <property type="match status" value="1"/>
</dbReference>
<dbReference type="InterPro" id="IPR000477">
    <property type="entry name" value="RT_dom"/>
</dbReference>
<evidence type="ECO:0000256" key="1">
    <source>
        <dbReference type="ARBA" id="ARBA00022670"/>
    </source>
</evidence>
<proteinExistence type="predicted"/>
<keyword evidence="2" id="KW-0808">Transferase</keyword>
<dbReference type="SUPFAM" id="SSF56672">
    <property type="entry name" value="DNA/RNA polymerases"/>
    <property type="match status" value="1"/>
</dbReference>
<comment type="caution">
    <text evidence="12">The sequence shown here is derived from an EMBL/GenBank/DDBJ whole genome shotgun (WGS) entry which is preliminary data.</text>
</comment>
<keyword evidence="8" id="KW-0695">RNA-directed DNA polymerase</keyword>
<dbReference type="InterPro" id="IPR012337">
    <property type="entry name" value="RNaseH-like_sf"/>
</dbReference>
<keyword evidence="6" id="KW-0255">Endonuclease</keyword>
<dbReference type="Pfam" id="PF17917">
    <property type="entry name" value="RT_RNaseH"/>
    <property type="match status" value="1"/>
</dbReference>
<reference evidence="12" key="1">
    <citation type="submission" date="2019-06" db="EMBL/GenBank/DDBJ databases">
        <title>Genomics analysis of Aphanomyces spp. identifies a new class of oomycete effector associated with host adaptation.</title>
        <authorList>
            <person name="Gaulin E."/>
        </authorList>
    </citation>
    <scope>NUCLEOTIDE SEQUENCE</scope>
    <source>
        <strain evidence="12">CBS 578.67</strain>
    </source>
</reference>
<evidence type="ECO:0000259" key="10">
    <source>
        <dbReference type="Pfam" id="PF13456"/>
    </source>
</evidence>
<dbReference type="CDD" id="cd01647">
    <property type="entry name" value="RT_LTR"/>
    <property type="match status" value="1"/>
</dbReference>
<evidence type="ECO:0000256" key="6">
    <source>
        <dbReference type="ARBA" id="ARBA00022759"/>
    </source>
</evidence>
<evidence type="ECO:0000256" key="5">
    <source>
        <dbReference type="ARBA" id="ARBA00022750"/>
    </source>
</evidence>
<dbReference type="EMBL" id="VJMH01005817">
    <property type="protein sequence ID" value="KAF0692820.1"/>
    <property type="molecule type" value="Genomic_DNA"/>
</dbReference>
<dbReference type="SUPFAM" id="SSF53098">
    <property type="entry name" value="Ribonuclease H-like"/>
    <property type="match status" value="1"/>
</dbReference>
<evidence type="ECO:0000256" key="4">
    <source>
        <dbReference type="ARBA" id="ARBA00022722"/>
    </source>
</evidence>
<evidence type="ECO:0000256" key="7">
    <source>
        <dbReference type="ARBA" id="ARBA00022801"/>
    </source>
</evidence>
<evidence type="ECO:0000256" key="8">
    <source>
        <dbReference type="ARBA" id="ARBA00022918"/>
    </source>
</evidence>
<dbReference type="Pfam" id="PF13456">
    <property type="entry name" value="RVT_3"/>
    <property type="match status" value="1"/>
</dbReference>
<protein>
    <recommendedName>
        <fullName evidence="13">Reverse transcriptase domain-containing protein</fullName>
    </recommendedName>
</protein>
<feature type="domain" description="Reverse transcriptase" evidence="9">
    <location>
        <begin position="76"/>
        <end position="267"/>
    </location>
</feature>
<evidence type="ECO:0000256" key="3">
    <source>
        <dbReference type="ARBA" id="ARBA00022695"/>
    </source>
</evidence>
<dbReference type="InterPro" id="IPR051320">
    <property type="entry name" value="Viral_Replic_Matur_Polypro"/>
</dbReference>
<dbReference type="InterPro" id="IPR043128">
    <property type="entry name" value="Rev_trsase/Diguanyl_cyclase"/>
</dbReference>
<dbReference type="GO" id="GO:0003676">
    <property type="term" value="F:nucleic acid binding"/>
    <property type="evidence" value="ECO:0007669"/>
    <property type="project" value="InterPro"/>
</dbReference>
<evidence type="ECO:0008006" key="13">
    <source>
        <dbReference type="Google" id="ProtNLM"/>
    </source>
</evidence>
<keyword evidence="3" id="KW-0548">Nucleotidyltransferase</keyword>
<feature type="non-terminal residue" evidence="12">
    <location>
        <position position="1"/>
    </location>
</feature>
<dbReference type="GO" id="GO:0004190">
    <property type="term" value="F:aspartic-type endopeptidase activity"/>
    <property type="evidence" value="ECO:0007669"/>
    <property type="project" value="UniProtKB-KW"/>
</dbReference>
<dbReference type="Pfam" id="PF00078">
    <property type="entry name" value="RVT_1"/>
    <property type="match status" value="1"/>
</dbReference>
<keyword evidence="5" id="KW-0064">Aspartyl protease</keyword>
<name>A0A6A4Y821_9STRA</name>
<evidence type="ECO:0000256" key="2">
    <source>
        <dbReference type="ARBA" id="ARBA00022679"/>
    </source>
</evidence>
<dbReference type="GO" id="GO:0006508">
    <property type="term" value="P:proteolysis"/>
    <property type="evidence" value="ECO:0007669"/>
    <property type="project" value="UniProtKB-KW"/>
</dbReference>
<keyword evidence="7" id="KW-0378">Hydrolase</keyword>
<organism evidence="12">
    <name type="scientific">Aphanomyces stellatus</name>
    <dbReference type="NCBI Taxonomy" id="120398"/>
    <lineage>
        <taxon>Eukaryota</taxon>
        <taxon>Sar</taxon>
        <taxon>Stramenopiles</taxon>
        <taxon>Oomycota</taxon>
        <taxon>Saprolegniomycetes</taxon>
        <taxon>Saprolegniales</taxon>
        <taxon>Verrucalvaceae</taxon>
        <taxon>Aphanomyces</taxon>
    </lineage>
</organism>
<accession>A0A6A4Y821</accession>
<dbReference type="InterPro" id="IPR041373">
    <property type="entry name" value="RT_RNaseH"/>
</dbReference>
<evidence type="ECO:0000313" key="12">
    <source>
        <dbReference type="EMBL" id="KAF0692820.1"/>
    </source>
</evidence>
<evidence type="ECO:0000259" key="11">
    <source>
        <dbReference type="Pfam" id="PF17917"/>
    </source>
</evidence>
<sequence>RFQKFFIKSGNGLPPAARGAVCDIDVGDAKPIAHRARRVRGELMPKLYDLLKGLLNFGLIRFSNSAWASPIVLVLKKGGKDIRLCIDFRDINSLQKLMRSPMPTLDSMLADFHAIEWFLSLDNASGFWVFRSTKRAHEISAFICPLGHFEWTRMAQGLKNAPMLYQRMITNALYGFVDLPPGVADVDDDGEPRDMFAIGFVRPASEMPRPANRTSFADDISDGATTWDGIVELVDRILTRLTYFNVSISASKSKFGKTCIEFLGHIISRAGLAANVRNRSIVESLEFPTTLTTMQSFLGTLNFYSRFIENYSIKSACLTELPEQVLRSAEAAYLSTPVLKHANPDLDFHVFLFCTPWALSATLCQMYDGVFHPVRFCGRQLQGGEGNYDDWAKECLALMRVLKVCYYELRSTAITVYTRHPVLKWMSTDTHNRAERLGWVAQLAPWTLTHVCIDCTLAAPGTETDAAFERFKPTIKALPRPLMPAMPKFSATDSLVVATFDGSVTLSERVGSYGVVLWQLPNWDVIWAGHGVVTDATVNVAEYNGLLSALRQAAALGIHALQVFGDSRLILHQVLDWINCKQEHLGFPRLVDAAFYRRHTCFNAPEDGLN</sequence>
<dbReference type="GO" id="GO:0003964">
    <property type="term" value="F:RNA-directed DNA polymerase activity"/>
    <property type="evidence" value="ECO:0007669"/>
    <property type="project" value="UniProtKB-KW"/>
</dbReference>
<dbReference type="AlphaFoldDB" id="A0A6A4Y821"/>
<dbReference type="PANTHER" id="PTHR33064:SF37">
    <property type="entry name" value="RIBONUCLEASE H"/>
    <property type="match status" value="1"/>
</dbReference>
<dbReference type="InterPro" id="IPR036397">
    <property type="entry name" value="RNaseH_sf"/>
</dbReference>
<gene>
    <name evidence="12" type="ORF">As57867_016082</name>
</gene>
<keyword evidence="4" id="KW-0540">Nuclease</keyword>
<dbReference type="PANTHER" id="PTHR33064">
    <property type="entry name" value="POL PROTEIN"/>
    <property type="match status" value="1"/>
</dbReference>
<dbReference type="InterPro" id="IPR043502">
    <property type="entry name" value="DNA/RNA_pol_sf"/>
</dbReference>
<dbReference type="InterPro" id="IPR002156">
    <property type="entry name" value="RNaseH_domain"/>
</dbReference>
<dbReference type="Gene3D" id="3.30.70.270">
    <property type="match status" value="3"/>
</dbReference>
<dbReference type="OrthoDB" id="3271192at2759"/>
<dbReference type="GO" id="GO:0004523">
    <property type="term" value="F:RNA-DNA hybrid ribonuclease activity"/>
    <property type="evidence" value="ECO:0007669"/>
    <property type="project" value="InterPro"/>
</dbReference>